<reference evidence="3 4" key="1">
    <citation type="submission" date="2016-08" db="EMBL/GenBank/DDBJ databases">
        <title>A new outlook on sporulation: Clostridium algidixylanolyticum.</title>
        <authorList>
            <person name="Poppleton D.I."/>
            <person name="Gribaldo S."/>
        </authorList>
    </citation>
    <scope>NUCLEOTIDE SEQUENCE [LARGE SCALE GENOMIC DNA]</scope>
    <source>
        <strain evidence="3 4">SPL73</strain>
    </source>
</reference>
<dbReference type="EMBL" id="MCIA01000001">
    <property type="protein sequence ID" value="RKD34989.1"/>
    <property type="molecule type" value="Genomic_DNA"/>
</dbReference>
<sequence length="220" mass="25155">MKNINKKQLFLICAVPTLCISMLLLIPFLTNRIGKTAGYISGFCIYWFIFCFPVSLYSSNGFGKLSEIYTQKSNITITMRNIYYSFAFMPCIATFFVVFKGYVLIVEFQVLAIALLFAIINGTFEEMLWRGVFNKVFNNNISLSYIYPSVFFGIWHIALYLAKGMVYQGGFASLVGGSFFMGLLWGWVAYKTKSIKVVTAVHIITNFFAFTGLIYQNWFI</sequence>
<dbReference type="GO" id="GO:0080120">
    <property type="term" value="P:CAAX-box protein maturation"/>
    <property type="evidence" value="ECO:0007669"/>
    <property type="project" value="UniProtKB-ARBA"/>
</dbReference>
<evidence type="ECO:0000313" key="4">
    <source>
        <dbReference type="Proteomes" id="UP000284277"/>
    </source>
</evidence>
<dbReference type="Proteomes" id="UP000284277">
    <property type="component" value="Unassembled WGS sequence"/>
</dbReference>
<evidence type="ECO:0000259" key="2">
    <source>
        <dbReference type="Pfam" id="PF02517"/>
    </source>
</evidence>
<dbReference type="GO" id="GO:0004175">
    <property type="term" value="F:endopeptidase activity"/>
    <property type="evidence" value="ECO:0007669"/>
    <property type="project" value="UniProtKB-ARBA"/>
</dbReference>
<comment type="caution">
    <text evidence="3">The sequence shown here is derived from an EMBL/GenBank/DDBJ whole genome shotgun (WGS) entry which is preliminary data.</text>
</comment>
<keyword evidence="4" id="KW-1185">Reference proteome</keyword>
<feature type="transmembrane region" description="Helical" evidence="1">
    <location>
        <begin position="81"/>
        <end position="99"/>
    </location>
</feature>
<feature type="transmembrane region" description="Helical" evidence="1">
    <location>
        <begin position="168"/>
        <end position="190"/>
    </location>
</feature>
<gene>
    <name evidence="3" type="ORF">BET01_01150</name>
</gene>
<accession>A0A419TBX2</accession>
<protein>
    <recommendedName>
        <fullName evidence="2">CAAX prenyl protease 2/Lysostaphin resistance protein A-like domain-containing protein</fullName>
    </recommendedName>
</protein>
<organism evidence="3 4">
    <name type="scientific">Lacrimispora algidixylanolytica</name>
    <dbReference type="NCBI Taxonomy" id="94868"/>
    <lineage>
        <taxon>Bacteria</taxon>
        <taxon>Bacillati</taxon>
        <taxon>Bacillota</taxon>
        <taxon>Clostridia</taxon>
        <taxon>Lachnospirales</taxon>
        <taxon>Lachnospiraceae</taxon>
        <taxon>Lacrimispora</taxon>
    </lineage>
</organism>
<dbReference type="AlphaFoldDB" id="A0A419TBX2"/>
<dbReference type="OrthoDB" id="8754470at2"/>
<proteinExistence type="predicted"/>
<feature type="transmembrane region" description="Helical" evidence="1">
    <location>
        <begin position="145"/>
        <end position="162"/>
    </location>
</feature>
<feature type="transmembrane region" description="Helical" evidence="1">
    <location>
        <begin position="197"/>
        <end position="218"/>
    </location>
</feature>
<keyword evidence="1" id="KW-1133">Transmembrane helix</keyword>
<keyword evidence="1" id="KW-0472">Membrane</keyword>
<feature type="transmembrane region" description="Helical" evidence="1">
    <location>
        <begin position="105"/>
        <end position="124"/>
    </location>
</feature>
<evidence type="ECO:0000313" key="3">
    <source>
        <dbReference type="EMBL" id="RKD34989.1"/>
    </source>
</evidence>
<evidence type="ECO:0000256" key="1">
    <source>
        <dbReference type="SAM" id="Phobius"/>
    </source>
</evidence>
<feature type="domain" description="CAAX prenyl protease 2/Lysostaphin resistance protein A-like" evidence="2">
    <location>
        <begin position="110"/>
        <end position="208"/>
    </location>
</feature>
<dbReference type="RefSeq" id="WP_120194926.1">
    <property type="nucleotide sequence ID" value="NZ_MCIA01000001.1"/>
</dbReference>
<feature type="transmembrane region" description="Helical" evidence="1">
    <location>
        <begin position="9"/>
        <end position="30"/>
    </location>
</feature>
<name>A0A419TBX2_9FIRM</name>
<dbReference type="InterPro" id="IPR003675">
    <property type="entry name" value="Rce1/LyrA-like_dom"/>
</dbReference>
<keyword evidence="1" id="KW-0812">Transmembrane</keyword>
<feature type="transmembrane region" description="Helical" evidence="1">
    <location>
        <begin position="36"/>
        <end position="60"/>
    </location>
</feature>
<dbReference type="Pfam" id="PF02517">
    <property type="entry name" value="Rce1-like"/>
    <property type="match status" value="1"/>
</dbReference>